<dbReference type="Proteomes" id="UP000789920">
    <property type="component" value="Unassembled WGS sequence"/>
</dbReference>
<organism evidence="1 2">
    <name type="scientific">Racocetra persica</name>
    <dbReference type="NCBI Taxonomy" id="160502"/>
    <lineage>
        <taxon>Eukaryota</taxon>
        <taxon>Fungi</taxon>
        <taxon>Fungi incertae sedis</taxon>
        <taxon>Mucoromycota</taxon>
        <taxon>Glomeromycotina</taxon>
        <taxon>Glomeromycetes</taxon>
        <taxon>Diversisporales</taxon>
        <taxon>Gigasporaceae</taxon>
        <taxon>Racocetra</taxon>
    </lineage>
</organism>
<evidence type="ECO:0000313" key="1">
    <source>
        <dbReference type="EMBL" id="CAG8803263.1"/>
    </source>
</evidence>
<gene>
    <name evidence="1" type="ORF">RPERSI_LOCUS21485</name>
</gene>
<keyword evidence="2" id="KW-1185">Reference proteome</keyword>
<evidence type="ECO:0000313" key="2">
    <source>
        <dbReference type="Proteomes" id="UP000789920"/>
    </source>
</evidence>
<proteinExistence type="predicted"/>
<reference evidence="1" key="1">
    <citation type="submission" date="2021-06" db="EMBL/GenBank/DDBJ databases">
        <authorList>
            <person name="Kallberg Y."/>
            <person name="Tangrot J."/>
            <person name="Rosling A."/>
        </authorList>
    </citation>
    <scope>NUCLEOTIDE SEQUENCE</scope>
    <source>
        <strain evidence="1">MA461A</strain>
    </source>
</reference>
<accession>A0ACA9RNW2</accession>
<feature type="non-terminal residue" evidence="1">
    <location>
        <position position="78"/>
    </location>
</feature>
<comment type="caution">
    <text evidence="1">The sequence shown here is derived from an EMBL/GenBank/DDBJ whole genome shotgun (WGS) entry which is preliminary data.</text>
</comment>
<protein>
    <submittedName>
        <fullName evidence="1">32069_t:CDS:1</fullName>
    </submittedName>
</protein>
<sequence length="78" mass="8792">MNTNSANKYFVIPITQGTLEKELDETSSKSANKNKKIFLLDEDNESTQKSPDDNNKAKKELCKKLIRVDAIAKTLFAD</sequence>
<dbReference type="EMBL" id="CAJVQC010063007">
    <property type="protein sequence ID" value="CAG8803263.1"/>
    <property type="molecule type" value="Genomic_DNA"/>
</dbReference>
<name>A0ACA9RNW2_9GLOM</name>